<accession>A0A811TA10</accession>
<dbReference type="PANTHER" id="PTHR35604">
    <property type="entry name" value="TRANSPOSASE INSH FOR INSERTION SEQUENCE ELEMENT IS5A-RELATED"/>
    <property type="match status" value="1"/>
</dbReference>
<dbReference type="EMBL" id="CAJHIP010000055">
    <property type="protein sequence ID" value="CAD6494276.1"/>
    <property type="molecule type" value="Genomic_DNA"/>
</dbReference>
<proteinExistence type="predicted"/>
<dbReference type="PANTHER" id="PTHR35604:SF2">
    <property type="entry name" value="TRANSPOSASE INSH FOR INSERTION SEQUENCE ELEMENT IS5A-RELATED"/>
    <property type="match status" value="1"/>
</dbReference>
<dbReference type="GO" id="GO:0003677">
    <property type="term" value="F:DNA binding"/>
    <property type="evidence" value="ECO:0007669"/>
    <property type="project" value="InterPro"/>
</dbReference>
<sequence length="126" mass="14294">MDTEHGLIRDIKTTTASLHDSQVDLSAEGEVVYRDKGYFGAPTKGYDATMKRATRGHPLNIREELRNKRISRKRSPGERPYAVIKSVFNSGHVRVTTVARVAVKMIFTAFAFNLYHLATIKRREMA</sequence>
<dbReference type="Proteomes" id="UP000603056">
    <property type="component" value="Unassembled WGS sequence"/>
</dbReference>
<feature type="domain" description="Transposase IS4-like" evidence="1">
    <location>
        <begin position="1"/>
        <end position="114"/>
    </location>
</feature>
<dbReference type="InterPro" id="IPR002559">
    <property type="entry name" value="Transposase_11"/>
</dbReference>
<evidence type="ECO:0000313" key="2">
    <source>
        <dbReference type="EMBL" id="CAD6494276.1"/>
    </source>
</evidence>
<name>A0A811TA10_9EURY</name>
<organism evidence="2 3">
    <name type="scientific">Candidatus Argoarchaeum ethanivorans</name>
    <dbReference type="NCBI Taxonomy" id="2608793"/>
    <lineage>
        <taxon>Archaea</taxon>
        <taxon>Methanobacteriati</taxon>
        <taxon>Methanobacteriota</taxon>
        <taxon>Stenosarchaea group</taxon>
        <taxon>Methanomicrobia</taxon>
        <taxon>Methanosarcinales</taxon>
        <taxon>Methanosarcinales incertae sedis</taxon>
        <taxon>GOM Arc I cluster</taxon>
        <taxon>Candidatus Argoarchaeum</taxon>
    </lineage>
</organism>
<reference evidence="2" key="1">
    <citation type="submission" date="2020-10" db="EMBL/GenBank/DDBJ databases">
        <authorList>
            <person name="Hahn C.J."/>
            <person name="Laso-Perez R."/>
            <person name="Vulcano F."/>
            <person name="Vaziourakis K.-M."/>
            <person name="Stokke R."/>
            <person name="Steen I.H."/>
            <person name="Teske A."/>
            <person name="Boetius A."/>
            <person name="Liebeke M."/>
            <person name="Amann R."/>
            <person name="Knittel K."/>
        </authorList>
    </citation>
    <scope>NUCLEOTIDE SEQUENCE</scope>
    <source>
        <strain evidence="2">Gfbio:e3339647-f889-4370-9287-4fb5cb688e4c:AG394J04_GoMArc1</strain>
    </source>
</reference>
<evidence type="ECO:0000259" key="1">
    <source>
        <dbReference type="Pfam" id="PF01609"/>
    </source>
</evidence>
<dbReference type="AlphaFoldDB" id="A0A811TA10"/>
<dbReference type="GO" id="GO:0006313">
    <property type="term" value="P:DNA transposition"/>
    <property type="evidence" value="ECO:0007669"/>
    <property type="project" value="InterPro"/>
</dbReference>
<dbReference type="GO" id="GO:0004803">
    <property type="term" value="F:transposase activity"/>
    <property type="evidence" value="ECO:0007669"/>
    <property type="project" value="InterPro"/>
</dbReference>
<protein>
    <submittedName>
        <fullName evidence="2">Transposase DDE domain protein</fullName>
    </submittedName>
</protein>
<dbReference type="Pfam" id="PF01609">
    <property type="entry name" value="DDE_Tnp_1"/>
    <property type="match status" value="1"/>
</dbReference>
<comment type="caution">
    <text evidence="2">The sequence shown here is derived from an EMBL/GenBank/DDBJ whole genome shotgun (WGS) entry which is preliminary data.</text>
</comment>
<gene>
    <name evidence="2" type="ORF">FFODKBPE_00661</name>
</gene>
<evidence type="ECO:0000313" key="3">
    <source>
        <dbReference type="Proteomes" id="UP000603056"/>
    </source>
</evidence>